<organism evidence="2">
    <name type="scientific">Riptortus pedestris</name>
    <name type="common">Bean bug</name>
    <dbReference type="NCBI Taxonomy" id="329032"/>
    <lineage>
        <taxon>Eukaryota</taxon>
        <taxon>Metazoa</taxon>
        <taxon>Ecdysozoa</taxon>
        <taxon>Arthropoda</taxon>
        <taxon>Hexapoda</taxon>
        <taxon>Insecta</taxon>
        <taxon>Pterygota</taxon>
        <taxon>Neoptera</taxon>
        <taxon>Paraneoptera</taxon>
        <taxon>Hemiptera</taxon>
        <taxon>Heteroptera</taxon>
        <taxon>Panheteroptera</taxon>
        <taxon>Pentatomomorpha</taxon>
        <taxon>Coreoidea</taxon>
        <taxon>Alydidae</taxon>
        <taxon>Riptortus</taxon>
    </lineage>
</organism>
<dbReference type="AlphaFoldDB" id="R4WEK8"/>
<dbReference type="EMBL" id="AK418604">
    <property type="protein sequence ID" value="BAN21679.1"/>
    <property type="molecule type" value="mRNA"/>
</dbReference>
<feature type="transmembrane region" description="Helical" evidence="1">
    <location>
        <begin position="55"/>
        <end position="74"/>
    </location>
</feature>
<sequence length="148" mass="17118">MFSVSVRLIMDFIKASTSIAHFICSIGTITEKNNALNALKDSGITGITPKRNFRYLFWMFNLLLILYDIVFYGLKPFTELYWGFYLSNLISIATIDQFEGILSVMRNAFQQIHQWIKEKPSLKLEKAILSFERVTTAAEHYNEAYGIQ</sequence>
<evidence type="ECO:0000256" key="1">
    <source>
        <dbReference type="SAM" id="Phobius"/>
    </source>
</evidence>
<keyword evidence="1" id="KW-1133">Transmembrane helix</keyword>
<keyword evidence="1" id="KW-0472">Membrane</keyword>
<feature type="transmembrane region" description="Helical" evidence="1">
    <location>
        <begin position="80"/>
        <end position="98"/>
    </location>
</feature>
<proteinExistence type="evidence at transcript level"/>
<protein>
    <submittedName>
        <fullName evidence="2">Unkown protein</fullName>
    </submittedName>
</protein>
<reference evidence="2" key="1">
    <citation type="journal article" date="2013" name="PLoS ONE">
        <title>Gene expression in gut symbiotic organ of stinkbug affected by extracellular bacterial symbiont.</title>
        <authorList>
            <person name="Futahashi R."/>
            <person name="Tanaka K."/>
            <person name="Tanahashi M."/>
            <person name="Nikoh N."/>
            <person name="Kikuchi Y."/>
            <person name="Lee B.L."/>
            <person name="Fukatsu T."/>
        </authorList>
    </citation>
    <scope>NUCLEOTIDE SEQUENCE</scope>
    <source>
        <tissue evidence="2">Midgut</tissue>
    </source>
</reference>
<accession>R4WEK8</accession>
<feature type="non-terminal residue" evidence="2">
    <location>
        <position position="148"/>
    </location>
</feature>
<name>R4WEK8_RIPPE</name>
<evidence type="ECO:0000313" key="2">
    <source>
        <dbReference type="EMBL" id="BAN21679.1"/>
    </source>
</evidence>
<keyword evidence="1" id="KW-0812">Transmembrane</keyword>